<dbReference type="RefSeq" id="WP_090538495.1">
    <property type="nucleotide sequence ID" value="NZ_FOYD01000004.1"/>
</dbReference>
<evidence type="ECO:0000313" key="9">
    <source>
        <dbReference type="Proteomes" id="UP000242815"/>
    </source>
</evidence>
<evidence type="ECO:0000256" key="5">
    <source>
        <dbReference type="SAM" id="Phobius"/>
    </source>
</evidence>
<keyword evidence="5" id="KW-0812">Transmembrane</keyword>
<dbReference type="Proteomes" id="UP000242815">
    <property type="component" value="Unassembled WGS sequence"/>
</dbReference>
<keyword evidence="2" id="KW-0677">Repeat</keyword>
<evidence type="ECO:0000256" key="1">
    <source>
        <dbReference type="ARBA" id="ARBA00004196"/>
    </source>
</evidence>
<dbReference type="GO" id="GO:0017004">
    <property type="term" value="P:cytochrome complex assembly"/>
    <property type="evidence" value="ECO:0007669"/>
    <property type="project" value="UniProtKB-KW"/>
</dbReference>
<evidence type="ECO:0000313" key="8">
    <source>
        <dbReference type="EMBL" id="SFQ80466.1"/>
    </source>
</evidence>
<dbReference type="Gene3D" id="1.25.40.10">
    <property type="entry name" value="Tetratricopeptide repeat domain"/>
    <property type="match status" value="1"/>
</dbReference>
<dbReference type="InterPro" id="IPR056412">
    <property type="entry name" value="Ig_CycH"/>
</dbReference>
<dbReference type="SUPFAM" id="SSF48452">
    <property type="entry name" value="TPR-like"/>
    <property type="match status" value="1"/>
</dbReference>
<comment type="subcellular location">
    <subcellularLocation>
        <location evidence="1">Cell envelope</location>
    </subcellularLocation>
</comment>
<dbReference type="InterPro" id="IPR051263">
    <property type="entry name" value="C-type_cytochrome_biogenesis"/>
</dbReference>
<dbReference type="Pfam" id="PF23914">
    <property type="entry name" value="TPR_CcmH_CycH"/>
    <property type="match status" value="1"/>
</dbReference>
<dbReference type="NCBIfam" id="TIGR03142">
    <property type="entry name" value="cytochro_ccmI"/>
    <property type="match status" value="1"/>
</dbReference>
<feature type="transmembrane region" description="Helical" evidence="5">
    <location>
        <begin position="6"/>
        <end position="24"/>
    </location>
</feature>
<keyword evidence="3" id="KW-0201">Cytochrome c-type biogenesis</keyword>
<protein>
    <submittedName>
        <fullName evidence="8">Cytochrome c-type biogenesis protein CcmH</fullName>
    </submittedName>
</protein>
<dbReference type="InterPro" id="IPR017560">
    <property type="entry name" value="Cyt_c_biogenesis_CcmI"/>
</dbReference>
<evidence type="ECO:0000259" key="7">
    <source>
        <dbReference type="Pfam" id="PF23914"/>
    </source>
</evidence>
<sequence>MTDFWLYGALLILAGMLFVLWPVWKMRRQNTVDRTALNVALYEERVAELAAQKAAGEITPELHDIALEEAGKLLLEDTARADQERRPTHRGSPWPIILGAGAMPLVVIALYMSWGNPDGLQLLREMENEPAPADIVAYIDRMERVTRVQPQNGEVWYMLGRAYLMQQRPAEAERAFGNSLARLGESPELLAQLGQARFFANGNQLDSEARTALNRALEMNPREPTALGLLGISAFEEGLYPEAIGYWERLQAGMPPDSEGYRAIQGGIDRARERLGQGSETVSQAQAGISLRIELAEELADSYGDEAVVFVSARDPDGPPMPLFAQRLERGSLPAELVLDSRYALMPGVQMENGQQLQLSARISPDSDVRNAAHAADSLDVTVGEIEGRVTLVIDRKL</sequence>
<organism evidence="8 9">
    <name type="scientific">Halopseudomonas formosensis</name>
    <dbReference type="NCBI Taxonomy" id="1002526"/>
    <lineage>
        <taxon>Bacteria</taxon>
        <taxon>Pseudomonadati</taxon>
        <taxon>Pseudomonadota</taxon>
        <taxon>Gammaproteobacteria</taxon>
        <taxon>Pseudomonadales</taxon>
        <taxon>Pseudomonadaceae</taxon>
        <taxon>Halopseudomonas</taxon>
    </lineage>
</organism>
<keyword evidence="5" id="KW-0472">Membrane</keyword>
<name>A0A1I6BHR2_9GAMM</name>
<feature type="transmembrane region" description="Helical" evidence="5">
    <location>
        <begin position="94"/>
        <end position="114"/>
    </location>
</feature>
<dbReference type="AlphaFoldDB" id="A0A1I6BHR2"/>
<dbReference type="InterPro" id="IPR056413">
    <property type="entry name" value="TPR_CcmH_CycH"/>
</dbReference>
<dbReference type="GO" id="GO:0030313">
    <property type="term" value="C:cell envelope"/>
    <property type="evidence" value="ECO:0007669"/>
    <property type="project" value="UniProtKB-SubCell"/>
</dbReference>
<dbReference type="Pfam" id="PF23892">
    <property type="entry name" value="Ig_CycH"/>
    <property type="match status" value="1"/>
</dbReference>
<gene>
    <name evidence="8" type="ORF">SAMN05216578_10469</name>
</gene>
<reference evidence="8 9" key="1">
    <citation type="submission" date="2016-10" db="EMBL/GenBank/DDBJ databases">
        <authorList>
            <person name="de Groot N.N."/>
        </authorList>
    </citation>
    <scope>NUCLEOTIDE SEQUENCE [LARGE SCALE GENOMIC DNA]</scope>
    <source>
        <strain evidence="8 9">JCM 18415</strain>
    </source>
</reference>
<feature type="domain" description="Cytochrome c-type biogenesis protein H TPR" evidence="7">
    <location>
        <begin position="149"/>
        <end position="259"/>
    </location>
</feature>
<proteinExistence type="predicted"/>
<feature type="domain" description="Cytochrome c-type biogenesis protein H Ig-like" evidence="6">
    <location>
        <begin position="289"/>
        <end position="395"/>
    </location>
</feature>
<dbReference type="InterPro" id="IPR011990">
    <property type="entry name" value="TPR-like_helical_dom_sf"/>
</dbReference>
<keyword evidence="5" id="KW-1133">Transmembrane helix</keyword>
<dbReference type="PANTHER" id="PTHR47870:SF4">
    <property type="entry name" value="CYTOCHROME C-TYPE BIOGENESIS PROTEIN CYCH"/>
    <property type="match status" value="1"/>
</dbReference>
<dbReference type="OrthoDB" id="9776053at2"/>
<evidence type="ECO:0000259" key="6">
    <source>
        <dbReference type="Pfam" id="PF23892"/>
    </source>
</evidence>
<evidence type="ECO:0000256" key="4">
    <source>
        <dbReference type="ARBA" id="ARBA00022803"/>
    </source>
</evidence>
<keyword evidence="4" id="KW-0802">TPR repeat</keyword>
<dbReference type="STRING" id="1002526.SAMN05216578_10469"/>
<dbReference type="PANTHER" id="PTHR47870">
    <property type="entry name" value="CYTOCHROME C-TYPE BIOGENESIS PROTEIN CCMH"/>
    <property type="match status" value="1"/>
</dbReference>
<evidence type="ECO:0000256" key="3">
    <source>
        <dbReference type="ARBA" id="ARBA00022748"/>
    </source>
</evidence>
<dbReference type="EMBL" id="FOYD01000004">
    <property type="protein sequence ID" value="SFQ80466.1"/>
    <property type="molecule type" value="Genomic_DNA"/>
</dbReference>
<evidence type="ECO:0000256" key="2">
    <source>
        <dbReference type="ARBA" id="ARBA00022737"/>
    </source>
</evidence>
<dbReference type="GO" id="GO:0005886">
    <property type="term" value="C:plasma membrane"/>
    <property type="evidence" value="ECO:0007669"/>
    <property type="project" value="TreeGrafter"/>
</dbReference>
<accession>A0A1I6BHR2</accession>